<keyword evidence="5" id="KW-0902">Two-component regulatory system</keyword>
<evidence type="ECO:0000313" key="9">
    <source>
        <dbReference type="EMBL" id="PRX14121.1"/>
    </source>
</evidence>
<keyword evidence="6" id="KW-0802">TPR repeat</keyword>
<proteinExistence type="predicted"/>
<dbReference type="Pfam" id="PF13424">
    <property type="entry name" value="TPR_12"/>
    <property type="match status" value="1"/>
</dbReference>
<name>A0ABX5E4V1_NONUL</name>
<dbReference type="Proteomes" id="UP000239997">
    <property type="component" value="Unassembled WGS sequence"/>
</dbReference>
<keyword evidence="4" id="KW-0418">Kinase</keyword>
<keyword evidence="7" id="KW-1133">Transmembrane helix</keyword>
<feature type="repeat" description="TPR" evidence="6">
    <location>
        <begin position="115"/>
        <end position="148"/>
    </location>
</feature>
<evidence type="ECO:0000256" key="2">
    <source>
        <dbReference type="ARBA" id="ARBA00012438"/>
    </source>
</evidence>
<evidence type="ECO:0000256" key="3">
    <source>
        <dbReference type="ARBA" id="ARBA00022679"/>
    </source>
</evidence>
<evidence type="ECO:0000256" key="5">
    <source>
        <dbReference type="ARBA" id="ARBA00023012"/>
    </source>
</evidence>
<dbReference type="EC" id="2.7.13.3" evidence="2"/>
<dbReference type="InterPro" id="IPR036890">
    <property type="entry name" value="HATPase_C_sf"/>
</dbReference>
<sequence length="543" mass="63114">MKSTITSFLFFCLTILAVQLSRAQVTDSLTYYTRIVSNPTKPEDLAKAYTFFTKEKTKHANNKKSITNEIYATQFLAEIQKRLGYSSENEKLNLESLNLLEQIETKTEWTHISYLRIINELGIIYRERKDYTQALHLYQEALTSGTTLTHQAVLLNNIGHVYESTEEYETALDYYQQAYDKAVASSNDRETARSLSNMSFIQSKLNLPQAESGLLKALEIRKTNKYNYDLSSSYNHLSRFYYSIKDTLSASKYSDDFLRLALKNNNAEHLQSALRLKIETSQPQYAKRYVAVNDSISALKQMQRNNFNYYVYQYDKKEKDLQKSQLFSERLLYLLLLIALASVSIYFILKYKHKREKLQEVYHTETRISRKIHDEVANDVYHVMTQLQTGTEQNKELLDNLENIYHRTRDISKQNSSINLDLPYTELLSDLFLSYQDDQVNVITKGLQLIHWEHLKDVQKGTLYRVLQELLTNMKKHSNASIVILSFEQKGKSLIITYKDNGKGTTLIKGNGLQNTENRIHSINGTITFESEIEKGFKAIIMI</sequence>
<evidence type="ECO:0000256" key="7">
    <source>
        <dbReference type="SAM" id="Phobius"/>
    </source>
</evidence>
<dbReference type="Pfam" id="PF13374">
    <property type="entry name" value="TPR_10"/>
    <property type="match status" value="1"/>
</dbReference>
<feature type="repeat" description="TPR" evidence="6">
    <location>
        <begin position="152"/>
        <end position="185"/>
    </location>
</feature>
<keyword evidence="7" id="KW-0812">Transmembrane</keyword>
<dbReference type="SMART" id="SM00028">
    <property type="entry name" value="TPR"/>
    <property type="match status" value="2"/>
</dbReference>
<comment type="catalytic activity">
    <reaction evidence="1">
        <text>ATP + protein L-histidine = ADP + protein N-phospho-L-histidine.</text>
        <dbReference type="EC" id="2.7.13.3"/>
    </reaction>
</comment>
<dbReference type="SUPFAM" id="SSF55874">
    <property type="entry name" value="ATPase domain of HSP90 chaperone/DNA topoisomerase II/histidine kinase"/>
    <property type="match status" value="1"/>
</dbReference>
<dbReference type="Gene3D" id="3.30.565.10">
    <property type="entry name" value="Histidine kinase-like ATPase, C-terminal domain"/>
    <property type="match status" value="1"/>
</dbReference>
<feature type="signal peptide" evidence="8">
    <location>
        <begin position="1"/>
        <end position="23"/>
    </location>
</feature>
<dbReference type="PANTHER" id="PTHR24421:SF10">
    <property type="entry name" value="NITRATE_NITRITE SENSOR PROTEIN NARQ"/>
    <property type="match status" value="1"/>
</dbReference>
<protein>
    <recommendedName>
        <fullName evidence="2">histidine kinase</fullName>
        <ecNumber evidence="2">2.7.13.3</ecNumber>
    </recommendedName>
</protein>
<dbReference type="InterPro" id="IPR019734">
    <property type="entry name" value="TPR_rpt"/>
</dbReference>
<keyword evidence="7" id="KW-0472">Membrane</keyword>
<dbReference type="Gene3D" id="1.25.40.10">
    <property type="entry name" value="Tetratricopeptide repeat domain"/>
    <property type="match status" value="2"/>
</dbReference>
<dbReference type="SUPFAM" id="SSF48452">
    <property type="entry name" value="TPR-like"/>
    <property type="match status" value="1"/>
</dbReference>
<gene>
    <name evidence="9" type="ORF">LY02_01150</name>
</gene>
<dbReference type="InterPro" id="IPR011990">
    <property type="entry name" value="TPR-like_helical_dom_sf"/>
</dbReference>
<keyword evidence="10" id="KW-1185">Reference proteome</keyword>
<evidence type="ECO:0000256" key="4">
    <source>
        <dbReference type="ARBA" id="ARBA00022777"/>
    </source>
</evidence>
<keyword evidence="8" id="KW-0732">Signal</keyword>
<dbReference type="EMBL" id="PVNA01000002">
    <property type="protein sequence ID" value="PRX14121.1"/>
    <property type="molecule type" value="Genomic_DNA"/>
</dbReference>
<accession>A0ABX5E4V1</accession>
<evidence type="ECO:0000256" key="8">
    <source>
        <dbReference type="SAM" id="SignalP"/>
    </source>
</evidence>
<dbReference type="InterPro" id="IPR050482">
    <property type="entry name" value="Sensor_HK_TwoCompSys"/>
</dbReference>
<keyword evidence="3" id="KW-0808">Transferase</keyword>
<reference evidence="9 10" key="1">
    <citation type="submission" date="2018-03" db="EMBL/GenBank/DDBJ databases">
        <title>Genomic Encyclopedia of Archaeal and Bacterial Type Strains, Phase II (KMG-II): from individual species to whole genera.</title>
        <authorList>
            <person name="Goeker M."/>
        </authorList>
    </citation>
    <scope>NUCLEOTIDE SEQUENCE [LARGE SCALE GENOMIC DNA]</scope>
    <source>
        <strain evidence="9 10">DSM 22727</strain>
    </source>
</reference>
<evidence type="ECO:0000256" key="1">
    <source>
        <dbReference type="ARBA" id="ARBA00000085"/>
    </source>
</evidence>
<comment type="caution">
    <text evidence="9">The sequence shown here is derived from an EMBL/GenBank/DDBJ whole genome shotgun (WGS) entry which is preliminary data.</text>
</comment>
<dbReference type="PROSITE" id="PS50005">
    <property type="entry name" value="TPR"/>
    <property type="match status" value="2"/>
</dbReference>
<dbReference type="RefSeq" id="WP_081866535.1">
    <property type="nucleotide sequence ID" value="NZ_JPJI01000026.1"/>
</dbReference>
<evidence type="ECO:0000313" key="10">
    <source>
        <dbReference type="Proteomes" id="UP000239997"/>
    </source>
</evidence>
<dbReference type="CDD" id="cd16917">
    <property type="entry name" value="HATPase_UhpB-NarQ-NarX-like"/>
    <property type="match status" value="1"/>
</dbReference>
<feature type="chain" id="PRO_5045776188" description="histidine kinase" evidence="8">
    <location>
        <begin position="24"/>
        <end position="543"/>
    </location>
</feature>
<dbReference type="PANTHER" id="PTHR24421">
    <property type="entry name" value="NITRATE/NITRITE SENSOR PROTEIN NARX-RELATED"/>
    <property type="match status" value="1"/>
</dbReference>
<evidence type="ECO:0000256" key="6">
    <source>
        <dbReference type="PROSITE-ProRule" id="PRU00339"/>
    </source>
</evidence>
<feature type="transmembrane region" description="Helical" evidence="7">
    <location>
        <begin position="331"/>
        <end position="349"/>
    </location>
</feature>
<organism evidence="9 10">
    <name type="scientific">Nonlabens ulvanivorans</name>
    <name type="common">Persicivirga ulvanivorans</name>
    <dbReference type="NCBI Taxonomy" id="906888"/>
    <lineage>
        <taxon>Bacteria</taxon>
        <taxon>Pseudomonadati</taxon>
        <taxon>Bacteroidota</taxon>
        <taxon>Flavobacteriia</taxon>
        <taxon>Flavobacteriales</taxon>
        <taxon>Flavobacteriaceae</taxon>
        <taxon>Nonlabens</taxon>
    </lineage>
</organism>